<evidence type="ECO:0000256" key="3">
    <source>
        <dbReference type="RuleBase" id="RU369102"/>
    </source>
</evidence>
<dbReference type="InterPro" id="IPR045074">
    <property type="entry name" value="GST_C_Tau"/>
</dbReference>
<dbReference type="InterPro" id="IPR045073">
    <property type="entry name" value="Omega/Tau-like"/>
</dbReference>
<dbReference type="CDD" id="cd03185">
    <property type="entry name" value="GST_C_Tau"/>
    <property type="match status" value="1"/>
</dbReference>
<dbReference type="InterPro" id="IPR004045">
    <property type="entry name" value="Glutathione_S-Trfase_N"/>
</dbReference>
<reference evidence="5" key="1">
    <citation type="submission" date="2022-04" db="EMBL/GenBank/DDBJ databases">
        <title>Carnegiea gigantea Genome sequencing and assembly v2.</title>
        <authorList>
            <person name="Copetti D."/>
            <person name="Sanderson M.J."/>
            <person name="Burquez A."/>
            <person name="Wojciechowski M.F."/>
        </authorList>
    </citation>
    <scope>NUCLEOTIDE SEQUENCE</scope>
    <source>
        <strain evidence="5">SGP5-SGP5p</strain>
        <tissue evidence="5">Aerial part</tissue>
    </source>
</reference>
<name>A0A9Q1K824_9CARY</name>
<dbReference type="SUPFAM" id="SSF52833">
    <property type="entry name" value="Thioredoxin-like"/>
    <property type="match status" value="1"/>
</dbReference>
<dbReference type="Gene3D" id="1.20.1050.10">
    <property type="match status" value="1"/>
</dbReference>
<sequence length="232" mass="27079">MGEAKESVKLHLHGMWASPWVRRVEIALKIKGIPYDYFEEDLKNKSQMLLQYNPVKKLVPVLVHHGRPISESLIIMEYIDETWNNSPNLLPLDAHHRATVRFWTHFLDLQIFEKLRDVIKTRDDVEAKKVIKEVQENMGKLEVNVRDLWSCSNGKSMGVLDILIATLLPIVEGVEDAINTKFIDAETFPLTFSWMRSYEKASVVEETIPNHENLVKFLQKLRHYFRKQTVSI</sequence>
<comment type="caution">
    <text evidence="5">The sequence shown here is derived from an EMBL/GenBank/DDBJ whole genome shotgun (WGS) entry which is preliminary data.</text>
</comment>
<gene>
    <name evidence="5" type="ORF">Cgig2_024607</name>
</gene>
<dbReference type="SFLD" id="SFLDG01152">
    <property type="entry name" value="Main.3:_Omega-_and_Tau-like"/>
    <property type="match status" value="1"/>
</dbReference>
<dbReference type="GO" id="GO:0005829">
    <property type="term" value="C:cytosol"/>
    <property type="evidence" value="ECO:0007669"/>
    <property type="project" value="UniProtKB-SubCell"/>
</dbReference>
<feature type="domain" description="GST N-terminal" evidence="4">
    <location>
        <begin position="8"/>
        <end position="87"/>
    </location>
</feature>
<dbReference type="Pfam" id="PF02798">
    <property type="entry name" value="GST_N"/>
    <property type="match status" value="1"/>
</dbReference>
<accession>A0A9Q1K824</accession>
<dbReference type="InterPro" id="IPR036282">
    <property type="entry name" value="Glutathione-S-Trfase_C_sf"/>
</dbReference>
<dbReference type="OrthoDB" id="4951845at2759"/>
<dbReference type="PANTHER" id="PTHR11260">
    <property type="entry name" value="GLUTATHIONE S-TRANSFERASE, GST, SUPERFAMILY, GST DOMAIN CONTAINING"/>
    <property type="match status" value="1"/>
</dbReference>
<protein>
    <recommendedName>
        <fullName evidence="3">Glutathione S-transferase</fullName>
        <ecNumber evidence="3">2.5.1.18</ecNumber>
    </recommendedName>
</protein>
<dbReference type="PANTHER" id="PTHR11260:SF679">
    <property type="entry name" value="GLUTATHIONE TRANSFERASE"/>
    <property type="match status" value="1"/>
</dbReference>
<proteinExistence type="inferred from homology"/>
<dbReference type="PROSITE" id="PS50404">
    <property type="entry name" value="GST_NTER"/>
    <property type="match status" value="1"/>
</dbReference>
<dbReference type="AlphaFoldDB" id="A0A9Q1K824"/>
<evidence type="ECO:0000313" key="5">
    <source>
        <dbReference type="EMBL" id="KAJ8438518.1"/>
    </source>
</evidence>
<comment type="subcellular location">
    <subcellularLocation>
        <location evidence="3">Cytoplasm</location>
        <location evidence="3">Cytosol</location>
    </subcellularLocation>
</comment>
<dbReference type="CDD" id="cd03058">
    <property type="entry name" value="GST_N_Tau"/>
    <property type="match status" value="1"/>
</dbReference>
<comment type="function">
    <text evidence="3">Is involved in the conjugation of reduced glutathione to a wide number of exogenous and endogenous hydrophobic electrophiles.</text>
</comment>
<dbReference type="SFLD" id="SFLDS00019">
    <property type="entry name" value="Glutathione_Transferase_(cytos"/>
    <property type="match status" value="1"/>
</dbReference>
<organism evidence="5 6">
    <name type="scientific">Carnegiea gigantea</name>
    <dbReference type="NCBI Taxonomy" id="171969"/>
    <lineage>
        <taxon>Eukaryota</taxon>
        <taxon>Viridiplantae</taxon>
        <taxon>Streptophyta</taxon>
        <taxon>Embryophyta</taxon>
        <taxon>Tracheophyta</taxon>
        <taxon>Spermatophyta</taxon>
        <taxon>Magnoliopsida</taxon>
        <taxon>eudicotyledons</taxon>
        <taxon>Gunneridae</taxon>
        <taxon>Pentapetalae</taxon>
        <taxon>Caryophyllales</taxon>
        <taxon>Cactineae</taxon>
        <taxon>Cactaceae</taxon>
        <taxon>Cactoideae</taxon>
        <taxon>Echinocereeae</taxon>
        <taxon>Carnegiea</taxon>
    </lineage>
</organism>
<keyword evidence="1 3" id="KW-0808">Transferase</keyword>
<evidence type="ECO:0000256" key="2">
    <source>
        <dbReference type="ARBA" id="ARBA00047960"/>
    </source>
</evidence>
<dbReference type="EMBL" id="JAKOGI010000250">
    <property type="protein sequence ID" value="KAJ8438518.1"/>
    <property type="molecule type" value="Genomic_DNA"/>
</dbReference>
<dbReference type="Gene3D" id="3.40.30.10">
    <property type="entry name" value="Glutaredoxin"/>
    <property type="match status" value="1"/>
</dbReference>
<keyword evidence="3" id="KW-0963">Cytoplasm</keyword>
<dbReference type="GO" id="GO:0004364">
    <property type="term" value="F:glutathione transferase activity"/>
    <property type="evidence" value="ECO:0007669"/>
    <property type="project" value="UniProtKB-UniRule"/>
</dbReference>
<dbReference type="Proteomes" id="UP001153076">
    <property type="component" value="Unassembled WGS sequence"/>
</dbReference>
<dbReference type="FunFam" id="3.40.30.10:FF:000014">
    <property type="entry name" value="Tau class glutathione S-transferase"/>
    <property type="match status" value="1"/>
</dbReference>
<evidence type="ECO:0000256" key="1">
    <source>
        <dbReference type="ARBA" id="ARBA00022679"/>
    </source>
</evidence>
<dbReference type="SUPFAM" id="SSF47616">
    <property type="entry name" value="GST C-terminal domain-like"/>
    <property type="match status" value="1"/>
</dbReference>
<keyword evidence="6" id="KW-1185">Reference proteome</keyword>
<dbReference type="GO" id="GO:0006749">
    <property type="term" value="P:glutathione metabolic process"/>
    <property type="evidence" value="ECO:0007669"/>
    <property type="project" value="InterPro"/>
</dbReference>
<evidence type="ECO:0000313" key="6">
    <source>
        <dbReference type="Proteomes" id="UP001153076"/>
    </source>
</evidence>
<comment type="similarity">
    <text evidence="3">Belongs to the GST superfamily.</text>
</comment>
<comment type="catalytic activity">
    <reaction evidence="2 3">
        <text>RX + glutathione = an S-substituted glutathione + a halide anion + H(+)</text>
        <dbReference type="Rhea" id="RHEA:16437"/>
        <dbReference type="ChEBI" id="CHEBI:15378"/>
        <dbReference type="ChEBI" id="CHEBI:16042"/>
        <dbReference type="ChEBI" id="CHEBI:17792"/>
        <dbReference type="ChEBI" id="CHEBI:57925"/>
        <dbReference type="ChEBI" id="CHEBI:90779"/>
        <dbReference type="EC" id="2.5.1.18"/>
    </reaction>
</comment>
<dbReference type="EC" id="2.5.1.18" evidence="3"/>
<dbReference type="InterPro" id="IPR036249">
    <property type="entry name" value="Thioredoxin-like_sf"/>
</dbReference>
<evidence type="ECO:0000259" key="4">
    <source>
        <dbReference type="PROSITE" id="PS50404"/>
    </source>
</evidence>
<dbReference type="InterPro" id="IPR040079">
    <property type="entry name" value="Glutathione_S-Trfase"/>
</dbReference>
<dbReference type="SFLD" id="SFLDG00358">
    <property type="entry name" value="Main_(cytGST)"/>
    <property type="match status" value="1"/>
</dbReference>